<accession>G2Y7J7</accession>
<evidence type="ECO:0000313" key="1">
    <source>
        <dbReference type="EMBL" id="CCD48599.1"/>
    </source>
</evidence>
<name>G2Y7J7_BOTF4</name>
<dbReference type="AlphaFoldDB" id="G2Y7J7"/>
<proteinExistence type="predicted"/>
<sequence>MVINDDGKMYIIANTILKKDYLLQVEDKNARKGCEKSMGKSWSNI</sequence>
<reference evidence="2" key="1">
    <citation type="journal article" date="2011" name="PLoS Genet.">
        <title>Genomic analysis of the necrotrophic fungal pathogens Sclerotinia sclerotiorum and Botrytis cinerea.</title>
        <authorList>
            <person name="Amselem J."/>
            <person name="Cuomo C.A."/>
            <person name="van Kan J.A."/>
            <person name="Viaud M."/>
            <person name="Benito E.P."/>
            <person name="Couloux A."/>
            <person name="Coutinho P.M."/>
            <person name="de Vries R.P."/>
            <person name="Dyer P.S."/>
            <person name="Fillinger S."/>
            <person name="Fournier E."/>
            <person name="Gout L."/>
            <person name="Hahn M."/>
            <person name="Kohn L."/>
            <person name="Lapalu N."/>
            <person name="Plummer K.M."/>
            <person name="Pradier J.M."/>
            <person name="Quevillon E."/>
            <person name="Sharon A."/>
            <person name="Simon A."/>
            <person name="ten Have A."/>
            <person name="Tudzynski B."/>
            <person name="Tudzynski P."/>
            <person name="Wincker P."/>
            <person name="Andrew M."/>
            <person name="Anthouard V."/>
            <person name="Beever R.E."/>
            <person name="Beffa R."/>
            <person name="Benoit I."/>
            <person name="Bouzid O."/>
            <person name="Brault B."/>
            <person name="Chen Z."/>
            <person name="Choquer M."/>
            <person name="Collemare J."/>
            <person name="Cotton P."/>
            <person name="Danchin E.G."/>
            <person name="Da Silva C."/>
            <person name="Gautier A."/>
            <person name="Giraud C."/>
            <person name="Giraud T."/>
            <person name="Gonzalez C."/>
            <person name="Grossetete S."/>
            <person name="Guldener U."/>
            <person name="Henrissat B."/>
            <person name="Howlett B.J."/>
            <person name="Kodira C."/>
            <person name="Kretschmer M."/>
            <person name="Lappartient A."/>
            <person name="Leroch M."/>
            <person name="Levis C."/>
            <person name="Mauceli E."/>
            <person name="Neuveglise C."/>
            <person name="Oeser B."/>
            <person name="Pearson M."/>
            <person name="Poulain J."/>
            <person name="Poussereau N."/>
            <person name="Quesneville H."/>
            <person name="Rascle C."/>
            <person name="Schumacher J."/>
            <person name="Segurens B."/>
            <person name="Sexton A."/>
            <person name="Silva E."/>
            <person name="Sirven C."/>
            <person name="Soanes D.M."/>
            <person name="Talbot N.J."/>
            <person name="Templeton M."/>
            <person name="Yandava C."/>
            <person name="Yarden O."/>
            <person name="Zeng Q."/>
            <person name="Rollins J.A."/>
            <person name="Lebrun M.H."/>
            <person name="Dickman M."/>
        </authorList>
    </citation>
    <scope>NUCLEOTIDE SEQUENCE [LARGE SCALE GENOMIC DNA]</scope>
    <source>
        <strain evidence="2">T4</strain>
    </source>
</reference>
<dbReference type="Proteomes" id="UP000008177">
    <property type="component" value="Unplaced contigs"/>
</dbReference>
<organism evidence="1 2">
    <name type="scientific">Botryotinia fuckeliana (strain T4)</name>
    <name type="common">Noble rot fungus</name>
    <name type="synonym">Botrytis cinerea</name>
    <dbReference type="NCBI Taxonomy" id="999810"/>
    <lineage>
        <taxon>Eukaryota</taxon>
        <taxon>Fungi</taxon>
        <taxon>Dikarya</taxon>
        <taxon>Ascomycota</taxon>
        <taxon>Pezizomycotina</taxon>
        <taxon>Leotiomycetes</taxon>
        <taxon>Helotiales</taxon>
        <taxon>Sclerotiniaceae</taxon>
        <taxon>Botrytis</taxon>
    </lineage>
</organism>
<dbReference type="EMBL" id="FQ790293">
    <property type="protein sequence ID" value="CCD48599.1"/>
    <property type="molecule type" value="Genomic_DNA"/>
</dbReference>
<evidence type="ECO:0000313" key="2">
    <source>
        <dbReference type="Proteomes" id="UP000008177"/>
    </source>
</evidence>
<protein>
    <submittedName>
        <fullName evidence="1">Uncharacterized protein</fullName>
    </submittedName>
</protein>
<gene>
    <name evidence="1" type="ORF">BofuT4_uP109830.1</name>
</gene>
<dbReference type="InParanoid" id="G2Y7J7"/>
<dbReference type="HOGENOM" id="CLU_3207532_0_0_1"/>